<evidence type="ECO:0000313" key="2">
    <source>
        <dbReference type="Proteomes" id="UP000184267"/>
    </source>
</evidence>
<comment type="caution">
    <text evidence="1">The sequence shown here is derived from an EMBL/GenBank/DDBJ whole genome shotgun (WGS) entry which is preliminary data.</text>
</comment>
<gene>
    <name evidence="1" type="ORF">TRAPUB_8621</name>
</gene>
<accession>A0A1M2W4P2</accession>
<name>A0A1M2W4P2_TRAPU</name>
<evidence type="ECO:0000313" key="1">
    <source>
        <dbReference type="EMBL" id="OJT14827.1"/>
    </source>
</evidence>
<keyword evidence="2" id="KW-1185">Reference proteome</keyword>
<sequence>MAKWPLFNDSSVCGFPPGLAALRTLPGPSGLSVSKNCFTPRGVATQAQHCTVHRQPRLRRGSLSILLLGSFSVPGTTASSSTRRGGEDMEPASIAAISANCLSGLEALMARTGRDSVPQL</sequence>
<proteinExistence type="predicted"/>
<dbReference type="Proteomes" id="UP000184267">
    <property type="component" value="Unassembled WGS sequence"/>
</dbReference>
<dbReference type="AlphaFoldDB" id="A0A1M2W4P2"/>
<organism evidence="1 2">
    <name type="scientific">Trametes pubescens</name>
    <name type="common">White-rot fungus</name>
    <dbReference type="NCBI Taxonomy" id="154538"/>
    <lineage>
        <taxon>Eukaryota</taxon>
        <taxon>Fungi</taxon>
        <taxon>Dikarya</taxon>
        <taxon>Basidiomycota</taxon>
        <taxon>Agaricomycotina</taxon>
        <taxon>Agaricomycetes</taxon>
        <taxon>Polyporales</taxon>
        <taxon>Polyporaceae</taxon>
        <taxon>Trametes</taxon>
    </lineage>
</organism>
<protein>
    <submittedName>
        <fullName evidence="1">Uncharacterized protein</fullName>
    </submittedName>
</protein>
<dbReference type="EMBL" id="MNAD01000234">
    <property type="protein sequence ID" value="OJT14827.1"/>
    <property type="molecule type" value="Genomic_DNA"/>
</dbReference>
<reference evidence="1 2" key="1">
    <citation type="submission" date="2016-10" db="EMBL/GenBank/DDBJ databases">
        <title>Genome sequence of the basidiomycete white-rot fungus Trametes pubescens.</title>
        <authorList>
            <person name="Makela M.R."/>
            <person name="Granchi Z."/>
            <person name="Peng M."/>
            <person name="De Vries R.P."/>
            <person name="Grigoriev I."/>
            <person name="Riley R."/>
            <person name="Hilden K."/>
        </authorList>
    </citation>
    <scope>NUCLEOTIDE SEQUENCE [LARGE SCALE GENOMIC DNA]</scope>
    <source>
        <strain evidence="1 2">FBCC735</strain>
    </source>
</reference>